<keyword evidence="3" id="KW-1185">Reference proteome</keyword>
<evidence type="ECO:0000313" key="2">
    <source>
        <dbReference type="EMBL" id="CAK0908376.1"/>
    </source>
</evidence>
<feature type="region of interest" description="Disordered" evidence="1">
    <location>
        <begin position="473"/>
        <end position="517"/>
    </location>
</feature>
<sequence length="791" mass="86370">VNCISESCSTCRRQSTPLMASPLQTALDTVAPTVDAAFAAYEKDKEVVKTWDKIVETLSEHSSLIWPQQILPRFVGVEPNNRGGIGVCFQNALNSAAKHCGAGWSLARANQGAFAVQAKPGTARTEELLAFNNRIASTQGMPEFESIFAVSFGSSHNNCFLRGVSARMECANQKLAPTGRLDPSDLGGKHPSLRKAVEQCLTWTIVAEEVVERWPSLVPLGQKALNWRGEQDQSELEGLLTMHSNYALAIGAKKSEQDAWSYAESEAVSNHPFWSGWAVSLAKFAKVTTTDQLTELRDMKNAVVKAPKTATANFGYIGGAFYEKLASLKWPGVLQLHRVRGAAFLSNALSPLEKVRHGGVVDCVQGCAFLTIQMVDNKCSLVKESDLNKLVAKGSQAAVLQAEGMMDLARDMLAEHNVPRAKCMEMLALHDTAVVNHILRKGKQSRQAKEHESLEHAGQPFVDQLSAYVGTPLDNPWRPNKRIPGKRPRQVVATRSSDDLAEQQEEGPQSAAASLTTQSMAQLKDAAFQMQRLGFTGGCIVKRRSSGASKDSKDQCTYYTLEQLTADGATLMPTGVFENGQPLQLDLEKLNADWAATTAKIQYEIDSSLHSPEASREWIASHTKGSIVVCLARLSIQNSSYDKIKIYANPFSVRTTEAVKKGDLVFVPTTTKIEDRDGDTPCTKGLDLGKMVERPPIAFSLLSHIVLPGPKSTAKAVVPPFWAVAEPVEGQKANMIIENVGVCETTQLSVEGLLHSHGFNFYLPVMTNTVDLKANAELLCCPWQPKKRPRQ</sequence>
<evidence type="ECO:0000313" key="3">
    <source>
        <dbReference type="Proteomes" id="UP001189429"/>
    </source>
</evidence>
<name>A0ABN9Y712_9DINO</name>
<feature type="non-terminal residue" evidence="2">
    <location>
        <position position="1"/>
    </location>
</feature>
<protein>
    <submittedName>
        <fullName evidence="2">Uncharacterized protein</fullName>
    </submittedName>
</protein>
<dbReference type="Proteomes" id="UP001189429">
    <property type="component" value="Unassembled WGS sequence"/>
</dbReference>
<dbReference type="EMBL" id="CAUYUJ010021998">
    <property type="protein sequence ID" value="CAK0908376.1"/>
    <property type="molecule type" value="Genomic_DNA"/>
</dbReference>
<feature type="compositionally biased region" description="Basic residues" evidence="1">
    <location>
        <begin position="479"/>
        <end position="489"/>
    </location>
</feature>
<accession>A0ABN9Y712</accession>
<evidence type="ECO:0000256" key="1">
    <source>
        <dbReference type="SAM" id="MobiDB-lite"/>
    </source>
</evidence>
<comment type="caution">
    <text evidence="2">The sequence shown here is derived from an EMBL/GenBank/DDBJ whole genome shotgun (WGS) entry which is preliminary data.</text>
</comment>
<proteinExistence type="predicted"/>
<organism evidence="2 3">
    <name type="scientific">Prorocentrum cordatum</name>
    <dbReference type="NCBI Taxonomy" id="2364126"/>
    <lineage>
        <taxon>Eukaryota</taxon>
        <taxon>Sar</taxon>
        <taxon>Alveolata</taxon>
        <taxon>Dinophyceae</taxon>
        <taxon>Prorocentrales</taxon>
        <taxon>Prorocentraceae</taxon>
        <taxon>Prorocentrum</taxon>
    </lineage>
</organism>
<reference evidence="2" key="1">
    <citation type="submission" date="2023-10" db="EMBL/GenBank/DDBJ databases">
        <authorList>
            <person name="Chen Y."/>
            <person name="Shah S."/>
            <person name="Dougan E. K."/>
            <person name="Thang M."/>
            <person name="Chan C."/>
        </authorList>
    </citation>
    <scope>NUCLEOTIDE SEQUENCE [LARGE SCALE GENOMIC DNA]</scope>
</reference>
<gene>
    <name evidence="2" type="ORF">PCOR1329_LOCUS83063</name>
</gene>